<evidence type="ECO:0000256" key="1">
    <source>
        <dbReference type="ARBA" id="ARBA00023125"/>
    </source>
</evidence>
<dbReference type="Gene3D" id="1.10.260.40">
    <property type="entry name" value="lambda repressor-like DNA-binding domains"/>
    <property type="match status" value="1"/>
</dbReference>
<dbReference type="EMBL" id="DQWS01000188">
    <property type="protein sequence ID" value="HDD53430.1"/>
    <property type="molecule type" value="Genomic_DNA"/>
</dbReference>
<dbReference type="AlphaFoldDB" id="A0A7C0U753"/>
<dbReference type="Pfam" id="PF07883">
    <property type="entry name" value="Cupin_2"/>
    <property type="match status" value="1"/>
</dbReference>
<comment type="caution">
    <text evidence="3">The sequence shown here is derived from an EMBL/GenBank/DDBJ whole genome shotgun (WGS) entry which is preliminary data.</text>
</comment>
<organism evidence="3">
    <name type="scientific">Thermosulfidibacter takaii</name>
    <dbReference type="NCBI Taxonomy" id="412593"/>
    <lineage>
        <taxon>Bacteria</taxon>
        <taxon>Pseudomonadati</taxon>
        <taxon>Thermosulfidibacterota</taxon>
        <taxon>Thermosulfidibacteria</taxon>
        <taxon>Thermosulfidibacterales</taxon>
        <taxon>Thermosulfidibacteraceae</taxon>
    </lineage>
</organism>
<feature type="domain" description="HTH cro/C1-type" evidence="2">
    <location>
        <begin position="11"/>
        <end position="65"/>
    </location>
</feature>
<dbReference type="PROSITE" id="PS50943">
    <property type="entry name" value="HTH_CROC1"/>
    <property type="match status" value="1"/>
</dbReference>
<keyword evidence="1" id="KW-0238">DNA-binding</keyword>
<dbReference type="InterPro" id="IPR011051">
    <property type="entry name" value="RmlC_Cupin_sf"/>
</dbReference>
<dbReference type="GO" id="GO:0003677">
    <property type="term" value="F:DNA binding"/>
    <property type="evidence" value="ECO:0007669"/>
    <property type="project" value="UniProtKB-KW"/>
</dbReference>
<dbReference type="GO" id="GO:0005829">
    <property type="term" value="C:cytosol"/>
    <property type="evidence" value="ECO:0007669"/>
    <property type="project" value="TreeGrafter"/>
</dbReference>
<dbReference type="GO" id="GO:0003700">
    <property type="term" value="F:DNA-binding transcription factor activity"/>
    <property type="evidence" value="ECO:0007669"/>
    <property type="project" value="TreeGrafter"/>
</dbReference>
<reference evidence="3" key="1">
    <citation type="journal article" date="2020" name="mSystems">
        <title>Genome- and Community-Level Interaction Insights into Carbon Utilization and Element Cycling Functions of Hydrothermarchaeota in Hydrothermal Sediment.</title>
        <authorList>
            <person name="Zhou Z."/>
            <person name="Liu Y."/>
            <person name="Xu W."/>
            <person name="Pan J."/>
            <person name="Luo Z.H."/>
            <person name="Li M."/>
        </authorList>
    </citation>
    <scope>NUCLEOTIDE SEQUENCE [LARGE SCALE GENOMIC DNA]</scope>
    <source>
        <strain evidence="3">HyVt-115</strain>
    </source>
</reference>
<dbReference type="SUPFAM" id="SSF51182">
    <property type="entry name" value="RmlC-like cupins"/>
    <property type="match status" value="1"/>
</dbReference>
<name>A0A7C0U753_9BACT</name>
<sequence>MAGKMEIGRKLRRLRKSRALTLEEVAQRANLTKGFLSQIERDKASPSVAALKQILDVLGEDLSTFFQDAGEPEKNVFRVEEREPLDEDIPGVIMESLAPDIQYREMDPILITMEKGAKITDEDLDEEEAFGYLLEGEAWITIEGESYKLKKGDTFYLFPETEFVIENKGKERAQILVVAY</sequence>
<dbReference type="PANTHER" id="PTHR46797">
    <property type="entry name" value="HTH-TYPE TRANSCRIPTIONAL REGULATOR"/>
    <property type="match status" value="1"/>
</dbReference>
<dbReference type="InterPro" id="IPR014710">
    <property type="entry name" value="RmlC-like_jellyroll"/>
</dbReference>
<evidence type="ECO:0000313" key="3">
    <source>
        <dbReference type="EMBL" id="HDD53430.1"/>
    </source>
</evidence>
<dbReference type="Gene3D" id="2.60.120.10">
    <property type="entry name" value="Jelly Rolls"/>
    <property type="match status" value="1"/>
</dbReference>
<dbReference type="SUPFAM" id="SSF47413">
    <property type="entry name" value="lambda repressor-like DNA-binding domains"/>
    <property type="match status" value="1"/>
</dbReference>
<dbReference type="InterPro" id="IPR010982">
    <property type="entry name" value="Lambda_DNA-bd_dom_sf"/>
</dbReference>
<evidence type="ECO:0000259" key="2">
    <source>
        <dbReference type="PROSITE" id="PS50943"/>
    </source>
</evidence>
<dbReference type="Pfam" id="PF13560">
    <property type="entry name" value="HTH_31"/>
    <property type="match status" value="1"/>
</dbReference>
<proteinExistence type="predicted"/>
<dbReference type="CDD" id="cd00093">
    <property type="entry name" value="HTH_XRE"/>
    <property type="match status" value="1"/>
</dbReference>
<dbReference type="SMART" id="SM00530">
    <property type="entry name" value="HTH_XRE"/>
    <property type="match status" value="1"/>
</dbReference>
<dbReference type="CDD" id="cd02209">
    <property type="entry name" value="cupin_XRE_C"/>
    <property type="match status" value="1"/>
</dbReference>
<dbReference type="PANTHER" id="PTHR46797:SF2">
    <property type="entry name" value="TRANSCRIPTIONAL REGULATOR"/>
    <property type="match status" value="1"/>
</dbReference>
<dbReference type="InterPro" id="IPR013096">
    <property type="entry name" value="Cupin_2"/>
</dbReference>
<gene>
    <name evidence="3" type="ORF">ENF32_05115</name>
</gene>
<dbReference type="InterPro" id="IPR050807">
    <property type="entry name" value="TransReg_Diox_bact_type"/>
</dbReference>
<protein>
    <submittedName>
        <fullName evidence="3">Helix-turn-helix domain-containing protein</fullName>
    </submittedName>
</protein>
<dbReference type="Proteomes" id="UP000885690">
    <property type="component" value="Unassembled WGS sequence"/>
</dbReference>
<accession>A0A7C0U753</accession>
<dbReference type="InterPro" id="IPR001387">
    <property type="entry name" value="Cro/C1-type_HTH"/>
</dbReference>